<dbReference type="PANTHER" id="PTHR10572">
    <property type="entry name" value="3-HYDROXY-3-METHYLGLUTARYL-COENZYME A REDUCTASE"/>
    <property type="match status" value="1"/>
</dbReference>
<proteinExistence type="predicted"/>
<dbReference type="InterPro" id="IPR023282">
    <property type="entry name" value="HMG_CoA_Rdtase_N"/>
</dbReference>
<organism evidence="1">
    <name type="scientific">Zea mays</name>
    <name type="common">Maize</name>
    <dbReference type="NCBI Taxonomy" id="4577"/>
    <lineage>
        <taxon>Eukaryota</taxon>
        <taxon>Viridiplantae</taxon>
        <taxon>Streptophyta</taxon>
        <taxon>Embryophyta</taxon>
        <taxon>Tracheophyta</taxon>
        <taxon>Spermatophyta</taxon>
        <taxon>Magnoliopsida</taxon>
        <taxon>Liliopsida</taxon>
        <taxon>Poales</taxon>
        <taxon>Poaceae</taxon>
        <taxon>PACMAD clade</taxon>
        <taxon>Panicoideae</taxon>
        <taxon>Andropogonodae</taxon>
        <taxon>Andropogoneae</taxon>
        <taxon>Tripsacinae</taxon>
        <taxon>Zea</taxon>
    </lineage>
</organism>
<dbReference type="GO" id="GO:0004420">
    <property type="term" value="F:hydroxymethylglutaryl-CoA reductase (NADPH) activity"/>
    <property type="evidence" value="ECO:0007669"/>
    <property type="project" value="InterPro"/>
</dbReference>
<reference evidence="1" key="1">
    <citation type="submission" date="2015-12" db="EMBL/GenBank/DDBJ databases">
        <title>Update maize B73 reference genome by single molecule sequencing technologies.</title>
        <authorList>
            <consortium name="Maize Genome Sequencing Project"/>
            <person name="Ware D."/>
        </authorList>
    </citation>
    <scope>NUCLEOTIDE SEQUENCE [LARGE SCALE GENOMIC DNA]</scope>
    <source>
        <tissue evidence="1">Seedling</tissue>
    </source>
</reference>
<protein>
    <submittedName>
        <fullName evidence="1">Uncharacterized protein</fullName>
    </submittedName>
</protein>
<name>A0A1D6IIA4_MAIZE</name>
<sequence length="173" mass="17954">MDGLPLDGFDYASILGQCCELPMGFVQLLVGVAGPLLLDREPFREVGNAFLLSGGSEGIVADGADPAGPLLLDREPFREVGNAFLLSGGSEGIVADGADPAGPLLLDREPFREVGNAFLLSGGSEGIVADGADPAAPASSFIKFVNITFWRTPEAAKSHAKMAHSLENPRSCV</sequence>
<dbReference type="InParanoid" id="A0A1D6IIA4"/>
<dbReference type="InterPro" id="IPR002202">
    <property type="entry name" value="HMG_CoA_Rdtase"/>
</dbReference>
<dbReference type="AlphaFoldDB" id="A0A1D6IIA4"/>
<dbReference type="SUPFAM" id="SSF56542">
    <property type="entry name" value="Substrate-binding domain of HMG-CoA reductase"/>
    <property type="match status" value="1"/>
</dbReference>
<dbReference type="EMBL" id="CM007650">
    <property type="protein sequence ID" value="ONM59217.1"/>
    <property type="molecule type" value="Genomic_DNA"/>
</dbReference>
<dbReference type="OrthoDB" id="310654at2759"/>
<dbReference type="PANTHER" id="PTHR10572:SF10">
    <property type="entry name" value="3-HYDROXY-3-METHYLGLUTARYL COENZYME A REDUCTASE"/>
    <property type="match status" value="1"/>
</dbReference>
<dbReference type="GO" id="GO:0015936">
    <property type="term" value="P:coenzyme A metabolic process"/>
    <property type="evidence" value="ECO:0007669"/>
    <property type="project" value="InterPro"/>
</dbReference>
<dbReference type="Gene3D" id="1.10.3270.10">
    <property type="entry name" value="HMGR, N-terminal domain"/>
    <property type="match status" value="1"/>
</dbReference>
<dbReference type="STRING" id="4577.A0A1D6IIA4"/>
<dbReference type="InterPro" id="IPR009029">
    <property type="entry name" value="HMG_CoA_Rdtase_sub-bd_dom_sf"/>
</dbReference>
<gene>
    <name evidence="1" type="ORF">ZEAMMB73_Zm00001d021984</name>
</gene>
<dbReference type="PROSITE" id="PS50065">
    <property type="entry name" value="HMG_COA_REDUCTASE_4"/>
    <property type="match status" value="1"/>
</dbReference>
<accession>A0A1D6IIA4</accession>
<evidence type="ECO:0000313" key="1">
    <source>
        <dbReference type="EMBL" id="ONM59217.1"/>
    </source>
</evidence>